<gene>
    <name evidence="2" type="ORF">A2973_01055</name>
</gene>
<comment type="caution">
    <text evidence="2">The sequence shown here is derived from an EMBL/GenBank/DDBJ whole genome shotgun (WGS) entry which is preliminary data.</text>
</comment>
<dbReference type="Proteomes" id="UP000176409">
    <property type="component" value="Unassembled WGS sequence"/>
</dbReference>
<evidence type="ECO:0000259" key="1">
    <source>
        <dbReference type="Pfam" id="PF18904"/>
    </source>
</evidence>
<dbReference type="EMBL" id="MFJZ01000028">
    <property type="protein sequence ID" value="OGG30239.1"/>
    <property type="molecule type" value="Genomic_DNA"/>
</dbReference>
<reference evidence="2 3" key="1">
    <citation type="journal article" date="2016" name="Nat. Commun.">
        <title>Thousands of microbial genomes shed light on interconnected biogeochemical processes in an aquifer system.</title>
        <authorList>
            <person name="Anantharaman K."/>
            <person name="Brown C.T."/>
            <person name="Hug L.A."/>
            <person name="Sharon I."/>
            <person name="Castelle C.J."/>
            <person name="Probst A.J."/>
            <person name="Thomas B.C."/>
            <person name="Singh A."/>
            <person name="Wilkins M.J."/>
            <person name="Karaoz U."/>
            <person name="Brodie E.L."/>
            <person name="Williams K.H."/>
            <person name="Hubbard S.S."/>
            <person name="Banfield J.F."/>
        </authorList>
    </citation>
    <scope>NUCLEOTIDE SEQUENCE [LARGE SCALE GENOMIC DNA]</scope>
</reference>
<proteinExistence type="predicted"/>
<feature type="domain" description="DUF5660" evidence="1">
    <location>
        <begin position="2"/>
        <end position="103"/>
    </location>
</feature>
<dbReference type="AlphaFoldDB" id="A0A1F6AZY7"/>
<dbReference type="STRING" id="1798396.A2973_01055"/>
<protein>
    <recommendedName>
        <fullName evidence="1">DUF5660 domain-containing protein</fullName>
    </recommendedName>
</protein>
<dbReference type="InterPro" id="IPR043719">
    <property type="entry name" value="DUF5660"/>
</dbReference>
<sequence length="103" mass="12032">MIKQKLEAVRLELRSLSTTIKKFHQEVIQAVEEIPVHPGIYHLNFLDRLQGIIRILRQQVEDGSNWLSLWTGRKQKKQYWGMYKKHGTKFGLSSERTLATQAG</sequence>
<accession>A0A1F6AZY7</accession>
<evidence type="ECO:0000313" key="2">
    <source>
        <dbReference type="EMBL" id="OGG30239.1"/>
    </source>
</evidence>
<dbReference type="Pfam" id="PF18904">
    <property type="entry name" value="DUF5660"/>
    <property type="match status" value="1"/>
</dbReference>
<name>A0A1F6AZY7_9BACT</name>
<organism evidence="2 3">
    <name type="scientific">Candidatus Gottesmanbacteria bacterium RIFCSPLOWO2_01_FULL_49_10</name>
    <dbReference type="NCBI Taxonomy" id="1798396"/>
    <lineage>
        <taxon>Bacteria</taxon>
        <taxon>Candidatus Gottesmaniibacteriota</taxon>
    </lineage>
</organism>
<evidence type="ECO:0000313" key="3">
    <source>
        <dbReference type="Proteomes" id="UP000176409"/>
    </source>
</evidence>